<organism evidence="2 3">
    <name type="scientific">Bacillus infantis NRRL B-14911</name>
    <dbReference type="NCBI Taxonomy" id="1367477"/>
    <lineage>
        <taxon>Bacteria</taxon>
        <taxon>Bacillati</taxon>
        <taxon>Bacillota</taxon>
        <taxon>Bacilli</taxon>
        <taxon>Bacillales</taxon>
        <taxon>Bacillaceae</taxon>
        <taxon>Bacillus</taxon>
    </lineage>
</organism>
<feature type="transmembrane region" description="Helical" evidence="1">
    <location>
        <begin position="72"/>
        <end position="92"/>
    </location>
</feature>
<reference evidence="2 3" key="1">
    <citation type="submission" date="2013-07" db="EMBL/GenBank/DDBJ databases">
        <title>Complete genome sequence of Bacillus infantis NRRL B-14911 that has potential to induce cardiac disease by antigenic mimicry.</title>
        <authorList>
            <person name="Massilamany C."/>
            <person name="Smith T.P.L."/>
            <person name="Loy J.D."/>
            <person name="Barletta R."/>
            <person name="Reddy J."/>
        </authorList>
    </citation>
    <scope>NUCLEOTIDE SEQUENCE [LARGE SCALE GENOMIC DNA]</scope>
    <source>
        <strain evidence="2 3">NRRL B-14911</strain>
    </source>
</reference>
<dbReference type="HOGENOM" id="CLU_520383_0_0_9"/>
<keyword evidence="1" id="KW-1133">Transmembrane helix</keyword>
<sequence>MGISLGVLYVILVILVIVFFKFSMRNITIFSLCYFIMLVIFFKYDEIINSIWQTILKVGSYVSKLEFKAHLYLFFNISLIGIGIFLFIFLLIRERKKREPFRKESWGNFKEYIFRDGIIPILLSLFVIVLGMVGAGFVNIQNAEFDSSFDLIRFVLSGSVGLILIFIGLGIISPLVEFKFRYDFLKSYENNTAQFIYNLRTRSENIKNINLGIISFQLFELTKTTLENNIVYEFHEVWRNDSKYDKIRNFRPKKIVVPFEIIDIFKRDTISQIDVKQLNKFTSKKFIARLSKYRTYVPTVFLRALHDLLFELYYKEKLPEEQYLLRDIDSLREHSSILEEFNNWIIDWKVNKNVFRKKNRYKSVHYINLFEIVEFIPIKFSKKGDSVINVLSVNNNPKINNLFDDLIKEINNSNNEVKKDLLMRLESIRRWHQKDISNIEIEHLNDAKRLVNFSLLRNYKGGDSKKENRGYYNLCIETESTSEGKRRFVLLLIADKRAINEESALSLFEHVLQLDKITLGGDN</sequence>
<protein>
    <submittedName>
        <fullName evidence="2">Uncharacterized protein</fullName>
    </submittedName>
</protein>
<name>U5L605_9BACI</name>
<keyword evidence="3" id="KW-1185">Reference proteome</keyword>
<feature type="transmembrane region" description="Helical" evidence="1">
    <location>
        <begin position="29"/>
        <end position="52"/>
    </location>
</feature>
<evidence type="ECO:0000313" key="3">
    <source>
        <dbReference type="Proteomes" id="UP000017805"/>
    </source>
</evidence>
<feature type="transmembrane region" description="Helical" evidence="1">
    <location>
        <begin position="113"/>
        <end position="140"/>
    </location>
</feature>
<accession>U5L605</accession>
<dbReference type="Proteomes" id="UP000017805">
    <property type="component" value="Chromosome"/>
</dbReference>
<proteinExistence type="predicted"/>
<dbReference type="EMBL" id="CP006643">
    <property type="protein sequence ID" value="AGX02783.1"/>
    <property type="molecule type" value="Genomic_DNA"/>
</dbReference>
<dbReference type="AlphaFoldDB" id="U5L605"/>
<dbReference type="RefSeq" id="WP_009792051.1">
    <property type="nucleotide sequence ID" value="NC_022524.1"/>
</dbReference>
<feature type="transmembrane region" description="Helical" evidence="1">
    <location>
        <begin position="152"/>
        <end position="176"/>
    </location>
</feature>
<feature type="transmembrane region" description="Helical" evidence="1">
    <location>
        <begin position="6"/>
        <end position="22"/>
    </location>
</feature>
<dbReference type="KEGG" id="bif:N288_04130"/>
<gene>
    <name evidence="2" type="ORF">N288_04130</name>
</gene>
<keyword evidence="1" id="KW-0812">Transmembrane</keyword>
<evidence type="ECO:0000313" key="2">
    <source>
        <dbReference type="EMBL" id="AGX02783.1"/>
    </source>
</evidence>
<dbReference type="PATRIC" id="fig|1367477.3.peg.764"/>
<evidence type="ECO:0000256" key="1">
    <source>
        <dbReference type="SAM" id="Phobius"/>
    </source>
</evidence>
<keyword evidence="1" id="KW-0472">Membrane</keyword>